<dbReference type="InterPro" id="IPR046335">
    <property type="entry name" value="LacI/GalR-like_sensor"/>
</dbReference>
<keyword evidence="7" id="KW-1185">Reference proteome</keyword>
<dbReference type="InterPro" id="IPR000843">
    <property type="entry name" value="HTH_LacI"/>
</dbReference>
<dbReference type="AlphaFoldDB" id="A0A5B8LXT9"/>
<evidence type="ECO:0000259" key="5">
    <source>
        <dbReference type="PROSITE" id="PS50932"/>
    </source>
</evidence>
<sequence length="351" mass="37846">MWDRSHKRTGGGERDGMATIDDVSKRAGVSRSTVSRVVADNGYVSEEKRRAIQKAIAELGYRPNTLAQALRSNRSNMIGAVVVDVGTPYFANMVYGLQRATRKAGKALMVSSGYADQDEEARAIIELVDRSCDGILLYLERPLRPDVVEIIRAAHIPVVMIGRMGSEVARGSVQLDNFGGARDAVNFLLEQGHRRIVHLSGQPDFGDTVARLEGIAAALATHGMSMADIRVVNGEFSQEFGYSATMALLDEQHDFTAIFAGDDDMAAGVLLALRHAGKSVPSDVSVIGFDDTFHARHLWPPLTTIRQPVDEIGETAASLLLQLLGEPGSVALQNIIGTSLVVRDSVGPARL</sequence>
<keyword evidence="2" id="KW-0238">DNA-binding</keyword>
<gene>
    <name evidence="6" type="ORF">FPZ08_20700</name>
</gene>
<keyword evidence="3" id="KW-0804">Transcription</keyword>
<evidence type="ECO:0000256" key="1">
    <source>
        <dbReference type="ARBA" id="ARBA00023015"/>
    </source>
</evidence>
<dbReference type="Pfam" id="PF13377">
    <property type="entry name" value="Peripla_BP_3"/>
    <property type="match status" value="1"/>
</dbReference>
<evidence type="ECO:0000256" key="4">
    <source>
        <dbReference type="SAM" id="MobiDB-lite"/>
    </source>
</evidence>
<dbReference type="GO" id="GO:0000976">
    <property type="term" value="F:transcription cis-regulatory region binding"/>
    <property type="evidence" value="ECO:0007669"/>
    <property type="project" value="TreeGrafter"/>
</dbReference>
<name>A0A5B8LXT9_9HYPH</name>
<dbReference type="CDD" id="cd01392">
    <property type="entry name" value="HTH_LacI"/>
    <property type="match status" value="1"/>
</dbReference>
<feature type="domain" description="HTH lacI-type" evidence="5">
    <location>
        <begin position="18"/>
        <end position="72"/>
    </location>
</feature>
<dbReference type="KEGG" id="dea:FPZ08_20700"/>
<dbReference type="CDD" id="cd06267">
    <property type="entry name" value="PBP1_LacI_sugar_binding-like"/>
    <property type="match status" value="1"/>
</dbReference>
<protein>
    <submittedName>
        <fullName evidence="6">LacI family transcriptional regulator</fullName>
    </submittedName>
</protein>
<organism evidence="6 7">
    <name type="scientific">Devosia ginsengisoli</name>
    <dbReference type="NCBI Taxonomy" id="400770"/>
    <lineage>
        <taxon>Bacteria</taxon>
        <taxon>Pseudomonadati</taxon>
        <taxon>Pseudomonadota</taxon>
        <taxon>Alphaproteobacteria</taxon>
        <taxon>Hyphomicrobiales</taxon>
        <taxon>Devosiaceae</taxon>
        <taxon>Devosia</taxon>
    </lineage>
</organism>
<dbReference type="SUPFAM" id="SSF53822">
    <property type="entry name" value="Periplasmic binding protein-like I"/>
    <property type="match status" value="1"/>
</dbReference>
<evidence type="ECO:0000313" key="7">
    <source>
        <dbReference type="Proteomes" id="UP000315364"/>
    </source>
</evidence>
<evidence type="ECO:0000313" key="6">
    <source>
        <dbReference type="EMBL" id="QDZ12943.1"/>
    </source>
</evidence>
<feature type="region of interest" description="Disordered" evidence="4">
    <location>
        <begin position="1"/>
        <end position="25"/>
    </location>
</feature>
<feature type="compositionally biased region" description="Basic and acidic residues" evidence="4">
    <location>
        <begin position="1"/>
        <end position="16"/>
    </location>
</feature>
<reference evidence="6 7" key="1">
    <citation type="submission" date="2019-07" db="EMBL/GenBank/DDBJ databases">
        <title>Full genome sequence of Devosia sp. Gsoil 520.</title>
        <authorList>
            <person name="Im W.-T."/>
        </authorList>
    </citation>
    <scope>NUCLEOTIDE SEQUENCE [LARGE SCALE GENOMIC DNA]</scope>
    <source>
        <strain evidence="6 7">Gsoil 520</strain>
    </source>
</reference>
<dbReference type="PROSITE" id="PS50932">
    <property type="entry name" value="HTH_LACI_2"/>
    <property type="match status" value="1"/>
</dbReference>
<dbReference type="EMBL" id="CP042304">
    <property type="protein sequence ID" value="QDZ12943.1"/>
    <property type="molecule type" value="Genomic_DNA"/>
</dbReference>
<dbReference type="Gene3D" id="1.10.260.40">
    <property type="entry name" value="lambda repressor-like DNA-binding domains"/>
    <property type="match status" value="1"/>
</dbReference>
<dbReference type="InterPro" id="IPR010982">
    <property type="entry name" value="Lambda_DNA-bd_dom_sf"/>
</dbReference>
<proteinExistence type="predicted"/>
<accession>A0A5B8LXT9</accession>
<dbReference type="GO" id="GO:0003700">
    <property type="term" value="F:DNA-binding transcription factor activity"/>
    <property type="evidence" value="ECO:0007669"/>
    <property type="project" value="TreeGrafter"/>
</dbReference>
<dbReference type="Pfam" id="PF00356">
    <property type="entry name" value="LacI"/>
    <property type="match status" value="1"/>
</dbReference>
<evidence type="ECO:0000256" key="2">
    <source>
        <dbReference type="ARBA" id="ARBA00023125"/>
    </source>
</evidence>
<dbReference type="InterPro" id="IPR028082">
    <property type="entry name" value="Peripla_BP_I"/>
</dbReference>
<dbReference type="OrthoDB" id="5171752at2"/>
<dbReference type="SUPFAM" id="SSF47413">
    <property type="entry name" value="lambda repressor-like DNA-binding domains"/>
    <property type="match status" value="1"/>
</dbReference>
<keyword evidence="1" id="KW-0805">Transcription regulation</keyword>
<dbReference type="PANTHER" id="PTHR30146">
    <property type="entry name" value="LACI-RELATED TRANSCRIPTIONAL REPRESSOR"/>
    <property type="match status" value="1"/>
</dbReference>
<dbReference type="PANTHER" id="PTHR30146:SF109">
    <property type="entry name" value="HTH-TYPE TRANSCRIPTIONAL REGULATOR GALS"/>
    <property type="match status" value="1"/>
</dbReference>
<dbReference type="SMART" id="SM00354">
    <property type="entry name" value="HTH_LACI"/>
    <property type="match status" value="1"/>
</dbReference>
<dbReference type="Gene3D" id="3.40.50.2300">
    <property type="match status" value="2"/>
</dbReference>
<dbReference type="Proteomes" id="UP000315364">
    <property type="component" value="Chromosome"/>
</dbReference>
<evidence type="ECO:0000256" key="3">
    <source>
        <dbReference type="ARBA" id="ARBA00023163"/>
    </source>
</evidence>